<keyword evidence="4" id="KW-1185">Reference proteome</keyword>
<dbReference type="InParanoid" id="I7M6K9"/>
<gene>
    <name evidence="3" type="ORF">TTHERM_00471780</name>
</gene>
<protein>
    <submittedName>
        <fullName evidence="3">Endo-1,4-beta-xylanase xylA, putative</fullName>
    </submittedName>
</protein>
<feature type="transmembrane region" description="Helical" evidence="2">
    <location>
        <begin position="142"/>
        <end position="173"/>
    </location>
</feature>
<evidence type="ECO:0000256" key="2">
    <source>
        <dbReference type="SAM" id="Phobius"/>
    </source>
</evidence>
<keyword evidence="2" id="KW-0472">Membrane</keyword>
<feature type="region of interest" description="Disordered" evidence="1">
    <location>
        <begin position="1011"/>
        <end position="1031"/>
    </location>
</feature>
<dbReference type="EMBL" id="GG662622">
    <property type="protein sequence ID" value="EAR85399.2"/>
    <property type="molecule type" value="Genomic_DNA"/>
</dbReference>
<evidence type="ECO:0000256" key="1">
    <source>
        <dbReference type="SAM" id="MobiDB-lite"/>
    </source>
</evidence>
<organism evidence="3 4">
    <name type="scientific">Tetrahymena thermophila (strain SB210)</name>
    <dbReference type="NCBI Taxonomy" id="312017"/>
    <lineage>
        <taxon>Eukaryota</taxon>
        <taxon>Sar</taxon>
        <taxon>Alveolata</taxon>
        <taxon>Ciliophora</taxon>
        <taxon>Intramacronucleata</taxon>
        <taxon>Oligohymenophorea</taxon>
        <taxon>Hymenostomatida</taxon>
        <taxon>Tetrahymenina</taxon>
        <taxon>Tetrahymenidae</taxon>
        <taxon>Tetrahymena</taxon>
    </lineage>
</organism>
<dbReference type="KEGG" id="tet:TTHERM_00471780"/>
<feature type="transmembrane region" description="Helical" evidence="2">
    <location>
        <begin position="65"/>
        <end position="84"/>
    </location>
</feature>
<dbReference type="GeneID" id="7832258"/>
<dbReference type="Proteomes" id="UP000009168">
    <property type="component" value="Unassembled WGS sequence"/>
</dbReference>
<accession>I7M6K9</accession>
<feature type="transmembrane region" description="Helical" evidence="2">
    <location>
        <begin position="7"/>
        <end position="27"/>
    </location>
</feature>
<dbReference type="RefSeq" id="XP_001033062.2">
    <property type="nucleotide sequence ID" value="XM_001033062.2"/>
</dbReference>
<sequence>MQSKEYYFWKYDISLMNIISAIFWFYLNDFKLFEKSIEVNAILIIHLIQSVVHFIPYIQNKGNSIQHWTIVLFLIITTVLAFQLKQSVNHYDDDIDQTQFNNQNILYTWQIQSLIQLFIVLKLKYRMLLDMQRVIDIPFYTVILIILIQQILIAVLYTSAMLITIALVVYIGICYQQISYKIERKILLKEFNFYYINKLEKNACIQYNYSSKKVQTQKQKILQNLNDITQSTSEKQEEFGSSNISSQQKKSGSIVHKSDIEVNLNINKDNGDLGSKLKNKYQTNSKRFNAESFKFKDEDIRFLQNEFEQAKNKFSIEYKKQKSFLNIIKEQFCYGRQVINRDLYKKYQSLQINSGIHRLKGSLHIIKLPDNQEYGIILFKQSEQRIVDLYIQRIEQVQNHITLISKELSYMTANSSMPIPHSLDKSDIVINQTRTHQCIVDLNQDNGIANSKSIQPTKNQIESPGTLASHSNIEMTPYIQKRQTVNHYQSQSYFNIYHNNHSFTNINCLNDINPCISKTIQTQMQGNSFYAKHFSLNKNSTNTKNLTQIQQVQQQTQDLCQNCASNQQFSLLQQLIKCRFQIQILLNDLREYQLSCLELQYPRYKKYKTKWISHETKQRENYENEHQINQTVVYQQFQKDVYQQQQLIYFSNFAFLDIQVLDYIFSNDIQLQANNKKCKGVYDSVVNRIEDIYQQRTSITNLKILLDFFIKILSVGEKNFNMSLEQFSYIDSGLLQEQEKQQFRQVYGDQLIEENSDKVAANYQKTQTTGVFHQAQQGISNQTSPLISKTERTNFLFQEEDLETYKDMILSIIQQIFYLYKDNSSAISMQVHRFYSKEGIFNPQLMFRKRYLKEVIKSYLILEQNRQNQKNNQNQIGNQQLSQQFYGAKNLNIQNVNQKSPQYIAQKRNSFQMQHDKKQNEIQLPSISNIQHASSRIQPYKQINFQNPSQYNEQTYNNQGALDTPLKNQLNQQDSQDIIDNISYQKQQQTLNGANKNLLINQMSVQVSQAMSNSYQNNTHQEKNNGNYNQNSIQPFFAQMQQQITGKHAFQVTSMNDINQQSIIQSGIQNQEIKNNNTNNTQQIANDQSINFNAIGSSREAQQIDNQYIEEIIEQEKYRKLKLVRVSIKIDQSIPNDELTSQISKETNCLTQIEEYVQYLSPLPLFYSKEKKDATIIHTYSFYIQNYLYLNNLMSENDNQNQRSLMNLDQKMDQNNNQDIVSLDGQPFEQNQISQPAFEKKQTQNLREDNNLPITITQAVKEGQIKLNQQTLFQSSRQNFNDELFQNANNRASNTISFQQSHDNIESATDRKFLQSHNNLQIRDQQISFNGKYGGVQTPFQEINQDYTQIEIYPKDYENKMYSNININGHNDISNIGFTDRQVEEPSAERKLSKNMEKLSAKQEYNASQNLLLLGDRQKYHKNIQNFDNLNKNVLYQLHDENDTCIQENIREREKSSDNFVNQVRDSKSLIKNNQVQENQSQCSDLEYNKDVMDERDEKELSVIIERSEQNYSNINHYRNQLSKQTSSKINDFPFLNQNPVYSFLNQKSQFQSQLLPEDHKQTFSNNFSKNNYGIESENRSIIHPNIIGSVSQQYIQQLNSNISKEGNLINFTSQYYDSKLNKDGNQINYFSQNCESKLKQSN</sequence>
<keyword evidence="2" id="KW-1133">Transmembrane helix</keyword>
<feature type="transmembrane region" description="Helical" evidence="2">
    <location>
        <begin position="39"/>
        <end position="58"/>
    </location>
</feature>
<reference evidence="4" key="1">
    <citation type="journal article" date="2006" name="PLoS Biol.">
        <title>Macronuclear genome sequence of the ciliate Tetrahymena thermophila, a model eukaryote.</title>
        <authorList>
            <person name="Eisen J.A."/>
            <person name="Coyne R.S."/>
            <person name="Wu M."/>
            <person name="Wu D."/>
            <person name="Thiagarajan M."/>
            <person name="Wortman J.R."/>
            <person name="Badger J.H."/>
            <person name="Ren Q."/>
            <person name="Amedeo P."/>
            <person name="Jones K.M."/>
            <person name="Tallon L.J."/>
            <person name="Delcher A.L."/>
            <person name="Salzberg S.L."/>
            <person name="Silva J.C."/>
            <person name="Haas B.J."/>
            <person name="Majoros W.H."/>
            <person name="Farzad M."/>
            <person name="Carlton J.M."/>
            <person name="Smith R.K. Jr."/>
            <person name="Garg J."/>
            <person name="Pearlman R.E."/>
            <person name="Karrer K.M."/>
            <person name="Sun L."/>
            <person name="Manning G."/>
            <person name="Elde N.C."/>
            <person name="Turkewitz A.P."/>
            <person name="Asai D.J."/>
            <person name="Wilkes D.E."/>
            <person name="Wang Y."/>
            <person name="Cai H."/>
            <person name="Collins K."/>
            <person name="Stewart B.A."/>
            <person name="Lee S.R."/>
            <person name="Wilamowska K."/>
            <person name="Weinberg Z."/>
            <person name="Ruzzo W.L."/>
            <person name="Wloga D."/>
            <person name="Gaertig J."/>
            <person name="Frankel J."/>
            <person name="Tsao C.-C."/>
            <person name="Gorovsky M.A."/>
            <person name="Keeling P.J."/>
            <person name="Waller R.F."/>
            <person name="Patron N.J."/>
            <person name="Cherry J.M."/>
            <person name="Stover N.A."/>
            <person name="Krieger C.J."/>
            <person name="del Toro C."/>
            <person name="Ryder H.F."/>
            <person name="Williamson S.C."/>
            <person name="Barbeau R.A."/>
            <person name="Hamilton E.P."/>
            <person name="Orias E."/>
        </authorList>
    </citation>
    <scope>NUCLEOTIDE SEQUENCE [LARGE SCALE GENOMIC DNA]</scope>
    <source>
        <strain evidence="4">SB210</strain>
    </source>
</reference>
<keyword evidence="2" id="KW-0812">Transmembrane</keyword>
<proteinExistence type="predicted"/>
<evidence type="ECO:0000313" key="4">
    <source>
        <dbReference type="Proteomes" id="UP000009168"/>
    </source>
</evidence>
<name>I7M6K9_TETTS</name>
<evidence type="ECO:0000313" key="3">
    <source>
        <dbReference type="EMBL" id="EAR85399.2"/>
    </source>
</evidence>